<evidence type="ECO:0000256" key="2">
    <source>
        <dbReference type="ARBA" id="ARBA00005993"/>
    </source>
</evidence>
<evidence type="ECO:0000256" key="7">
    <source>
        <dbReference type="ARBA" id="ARBA00023125"/>
    </source>
</evidence>
<dbReference type="GO" id="GO:0000978">
    <property type="term" value="F:RNA polymerase II cis-regulatory region sequence-specific DNA binding"/>
    <property type="evidence" value="ECO:0007669"/>
    <property type="project" value="TreeGrafter"/>
</dbReference>
<name>A0AAF5CXB1_STRER</name>
<keyword evidence="3" id="KW-0479">Metal-binding</keyword>
<keyword evidence="4" id="KW-0863">Zinc-finger</keyword>
<dbReference type="PROSITE" id="PS51843">
    <property type="entry name" value="NR_LBD"/>
    <property type="match status" value="1"/>
</dbReference>
<keyword evidence="7" id="KW-0238">DNA-binding</keyword>
<dbReference type="PANTHER" id="PTHR24082">
    <property type="entry name" value="NUCLEAR HORMONE RECEPTOR"/>
    <property type="match status" value="1"/>
</dbReference>
<dbReference type="PRINTS" id="PR00047">
    <property type="entry name" value="STROIDFINGER"/>
</dbReference>
<dbReference type="PANTHER" id="PTHR24082:SF473">
    <property type="entry name" value="ECDYSONE-INDUCED PROTEIN 75B, ISOFORM B"/>
    <property type="match status" value="1"/>
</dbReference>
<dbReference type="Gene3D" id="3.30.50.10">
    <property type="entry name" value="Erythroid Transcription Factor GATA-1, subunit A"/>
    <property type="match status" value="1"/>
</dbReference>
<dbReference type="GO" id="GO:0045944">
    <property type="term" value="P:positive regulation of transcription by RNA polymerase II"/>
    <property type="evidence" value="ECO:0007669"/>
    <property type="project" value="TreeGrafter"/>
</dbReference>
<evidence type="ECO:0000256" key="11">
    <source>
        <dbReference type="SAM" id="MobiDB-lite"/>
    </source>
</evidence>
<dbReference type="GO" id="GO:0009755">
    <property type="term" value="P:hormone-mediated signaling pathway"/>
    <property type="evidence" value="ECO:0007669"/>
    <property type="project" value="TreeGrafter"/>
</dbReference>
<keyword evidence="6" id="KW-0805">Transcription regulation</keyword>
<organism evidence="14 15">
    <name type="scientific">Strongyloides stercoralis</name>
    <name type="common">Threadworm</name>
    <dbReference type="NCBI Taxonomy" id="6248"/>
    <lineage>
        <taxon>Eukaryota</taxon>
        <taxon>Metazoa</taxon>
        <taxon>Ecdysozoa</taxon>
        <taxon>Nematoda</taxon>
        <taxon>Chromadorea</taxon>
        <taxon>Rhabditida</taxon>
        <taxon>Tylenchina</taxon>
        <taxon>Panagrolaimomorpha</taxon>
        <taxon>Strongyloidoidea</taxon>
        <taxon>Strongyloididae</taxon>
        <taxon>Strongyloides</taxon>
    </lineage>
</organism>
<feature type="compositionally biased region" description="Polar residues" evidence="11">
    <location>
        <begin position="69"/>
        <end position="78"/>
    </location>
</feature>
<dbReference type="PROSITE" id="PS51030">
    <property type="entry name" value="NUCLEAR_REC_DBD_2"/>
    <property type="match status" value="1"/>
</dbReference>
<evidence type="ECO:0000313" key="14">
    <source>
        <dbReference type="Proteomes" id="UP000035681"/>
    </source>
</evidence>
<feature type="domain" description="NR LBD" evidence="13">
    <location>
        <begin position="313"/>
        <end position="549"/>
    </location>
</feature>
<dbReference type="GO" id="GO:0000122">
    <property type="term" value="P:negative regulation of transcription by RNA polymerase II"/>
    <property type="evidence" value="ECO:0007669"/>
    <property type="project" value="TreeGrafter"/>
</dbReference>
<evidence type="ECO:0000256" key="6">
    <source>
        <dbReference type="ARBA" id="ARBA00023015"/>
    </source>
</evidence>
<dbReference type="Proteomes" id="UP000035681">
    <property type="component" value="Unplaced"/>
</dbReference>
<dbReference type="AlphaFoldDB" id="A0AAF5CXB1"/>
<feature type="region of interest" description="Disordered" evidence="11">
    <location>
        <begin position="156"/>
        <end position="178"/>
    </location>
</feature>
<feature type="region of interest" description="Disordered" evidence="11">
    <location>
        <begin position="69"/>
        <end position="91"/>
    </location>
</feature>
<keyword evidence="9" id="KW-0675">Receptor</keyword>
<dbReference type="SMART" id="SM00430">
    <property type="entry name" value="HOLI"/>
    <property type="match status" value="1"/>
</dbReference>
<dbReference type="FunFam" id="3.30.50.10:FF:000013">
    <property type="entry name" value="Nuclear receptor subfamily 1 group D member 2"/>
    <property type="match status" value="1"/>
</dbReference>
<dbReference type="InterPro" id="IPR013088">
    <property type="entry name" value="Znf_NHR/GATA"/>
</dbReference>
<evidence type="ECO:0000256" key="3">
    <source>
        <dbReference type="ARBA" id="ARBA00022723"/>
    </source>
</evidence>
<proteinExistence type="inferred from homology"/>
<evidence type="ECO:0000256" key="9">
    <source>
        <dbReference type="ARBA" id="ARBA00023170"/>
    </source>
</evidence>
<dbReference type="SUPFAM" id="SSF48508">
    <property type="entry name" value="Nuclear receptor ligand-binding domain"/>
    <property type="match status" value="1"/>
</dbReference>
<keyword evidence="14" id="KW-1185">Reference proteome</keyword>
<dbReference type="InterPro" id="IPR035500">
    <property type="entry name" value="NHR-like_dom_sf"/>
</dbReference>
<feature type="compositionally biased region" description="Low complexity" evidence="11">
    <location>
        <begin position="611"/>
        <end position="635"/>
    </location>
</feature>
<dbReference type="SMART" id="SM00399">
    <property type="entry name" value="ZnF_C4"/>
    <property type="match status" value="1"/>
</dbReference>
<feature type="domain" description="Nuclear receptor" evidence="12">
    <location>
        <begin position="184"/>
        <end position="260"/>
    </location>
</feature>
<keyword evidence="10" id="KW-0539">Nucleus</keyword>
<evidence type="ECO:0000259" key="12">
    <source>
        <dbReference type="PROSITE" id="PS51030"/>
    </source>
</evidence>
<dbReference type="SUPFAM" id="SSF57716">
    <property type="entry name" value="Glucocorticoid receptor-like (DNA-binding domain)"/>
    <property type="match status" value="1"/>
</dbReference>
<dbReference type="InterPro" id="IPR050234">
    <property type="entry name" value="Nuclear_hormone_rcpt_NR1"/>
</dbReference>
<dbReference type="Pfam" id="PF00105">
    <property type="entry name" value="zf-C4"/>
    <property type="match status" value="1"/>
</dbReference>
<protein>
    <submittedName>
        <fullName evidence="15">Nuclear receptor domain-containing protein</fullName>
    </submittedName>
</protein>
<dbReference type="GO" id="GO:0005737">
    <property type="term" value="C:cytoplasm"/>
    <property type="evidence" value="ECO:0007669"/>
    <property type="project" value="UniProtKB-SubCell"/>
</dbReference>
<evidence type="ECO:0000313" key="15">
    <source>
        <dbReference type="WBParaSite" id="TCONS_00002631.p1"/>
    </source>
</evidence>
<comment type="subcellular location">
    <subcellularLocation>
        <location evidence="1">Cytoplasm</location>
    </subcellularLocation>
</comment>
<accession>A0AAF5CXB1</accession>
<evidence type="ECO:0000256" key="10">
    <source>
        <dbReference type="ARBA" id="ARBA00023242"/>
    </source>
</evidence>
<dbReference type="GO" id="GO:0004879">
    <property type="term" value="F:nuclear receptor activity"/>
    <property type="evidence" value="ECO:0007669"/>
    <property type="project" value="TreeGrafter"/>
</dbReference>
<dbReference type="GO" id="GO:0008270">
    <property type="term" value="F:zinc ion binding"/>
    <property type="evidence" value="ECO:0007669"/>
    <property type="project" value="UniProtKB-KW"/>
</dbReference>
<keyword evidence="8" id="KW-0804">Transcription</keyword>
<evidence type="ECO:0000256" key="8">
    <source>
        <dbReference type="ARBA" id="ARBA00023163"/>
    </source>
</evidence>
<evidence type="ECO:0000256" key="1">
    <source>
        <dbReference type="ARBA" id="ARBA00004496"/>
    </source>
</evidence>
<dbReference type="PROSITE" id="PS00031">
    <property type="entry name" value="NUCLEAR_REC_DBD_1"/>
    <property type="match status" value="1"/>
</dbReference>
<dbReference type="InterPro" id="IPR000536">
    <property type="entry name" value="Nucl_hrmn_rcpt_lig-bd"/>
</dbReference>
<dbReference type="Gene3D" id="1.10.565.10">
    <property type="entry name" value="Retinoid X Receptor"/>
    <property type="match status" value="1"/>
</dbReference>
<reference evidence="15" key="1">
    <citation type="submission" date="2024-02" db="UniProtKB">
        <authorList>
            <consortium name="WormBaseParasite"/>
        </authorList>
    </citation>
    <scope>IDENTIFICATION</scope>
</reference>
<sequence length="777" mass="86044">MDAFQLMTSILSQNLNNQNGVPTNSFRISPLTTVNCIFPATAAAAEAAGLHATANFSTDSSSIISASGNTRTTVSSLPNEEAKTTPAIIGNNPNNSFGSMTNILAMPNNIRASIQSAFKPISGNQQQLNNYSTTTVRDEFPQNFFSNAFANLITPPDLSESTTSSSNDNSTTSSSPDSTLAKTTFLCQVCSDKASGFHYGVFACEGCKGFFRRSIQQKIQYRPCSKSQQCAIVRNNRNRCQYCRLQKCIAVGMSRDAVRFGRVPKKEKVKMVEEMQKASVRSHLDSLAVELEDDQALVSGIEMGFKELRRSVQMTLSMSISQRISELTNGISTSSWHITTLDPNQFNPLIEYVYNFSKSVKGFHLLFPKDQVQLLGKSLYQIYLIQLSILHPEEYLNSLTAVPLTNPLTNYIFLHNYLPPDHGNLLKDSIMEFIQRFRMMNLNEKQIAIFTALIMCQPENGVTTTTQWQQASMVKMLQEKLWVALQQSLIPLNPDPMFSLTNPLLVQSLLASFNDLRNLANSHIDKLSRIQITTKIQQNMVQQIPYFQSFNSPTVGSIIVQQGTSNHNISTISLPSPSLSSTSSIQSSSNNTILGKNNTISSVVSIAGVSGNDSKNNNNSINNSNNNNNNSSSSSLADDMPCLRKALEKPPTININKNNDINTRGTIIITKSSDSNENNNLRNGNIQLKERYRTVSSLLESPSIIKNDNFYLSDGYKRNHVTSITEFVNSVASNYTNNDTVKNDIIKDEVIVNPSTTSISEEDNNEPLDLCIRKDKN</sequence>
<dbReference type="WBParaSite" id="TCONS_00002631.p1">
    <property type="protein sequence ID" value="TCONS_00002631.p1"/>
    <property type="gene ID" value="XLOC_002464"/>
</dbReference>
<dbReference type="GO" id="GO:0030154">
    <property type="term" value="P:cell differentiation"/>
    <property type="evidence" value="ECO:0007669"/>
    <property type="project" value="TreeGrafter"/>
</dbReference>
<dbReference type="CDD" id="cd07166">
    <property type="entry name" value="NR_DBD_REV_ERB"/>
    <property type="match status" value="1"/>
</dbReference>
<evidence type="ECO:0000256" key="5">
    <source>
        <dbReference type="ARBA" id="ARBA00022833"/>
    </source>
</evidence>
<keyword evidence="5" id="KW-0862">Zinc</keyword>
<evidence type="ECO:0000256" key="4">
    <source>
        <dbReference type="ARBA" id="ARBA00022771"/>
    </source>
</evidence>
<evidence type="ECO:0000259" key="13">
    <source>
        <dbReference type="PROSITE" id="PS51843"/>
    </source>
</evidence>
<comment type="similarity">
    <text evidence="2">Belongs to the nuclear hormone receptor family.</text>
</comment>
<dbReference type="PRINTS" id="PR00398">
    <property type="entry name" value="STRDHORMONER"/>
</dbReference>
<dbReference type="InterPro" id="IPR001723">
    <property type="entry name" value="Nuclear_hrmn_rcpt"/>
</dbReference>
<feature type="region of interest" description="Disordered" evidence="11">
    <location>
        <begin position="611"/>
        <end position="638"/>
    </location>
</feature>
<dbReference type="InterPro" id="IPR001628">
    <property type="entry name" value="Znf_hrmn_rcpt"/>
</dbReference>